<dbReference type="GO" id="GO:1904263">
    <property type="term" value="P:positive regulation of TORC1 signaling"/>
    <property type="evidence" value="ECO:0007669"/>
    <property type="project" value="TreeGrafter"/>
</dbReference>
<dbReference type="InterPro" id="IPR037593">
    <property type="entry name" value="MIOS/Sea4"/>
</dbReference>
<accession>A0A427XRL5</accession>
<dbReference type="PANTHER" id="PTHR16453:SF9">
    <property type="entry name" value="GATOR COMPLEX PROTEIN MIOS"/>
    <property type="match status" value="1"/>
</dbReference>
<feature type="compositionally biased region" description="Low complexity" evidence="1">
    <location>
        <begin position="561"/>
        <end position="573"/>
    </location>
</feature>
<sequence length="791" mass="84940">MFEWRRELGEMRMVGLQTDVGQIRAMTWSPDPSRPYLVACGLSSGKTHLLNLSPSTLSLPVASTSTSIPTLQVKHSRAITSLSFSPVDPSYLAVGLERHRSDPSLLIWDVQDAISRLPREGSERMRPMERIEVTNPLALSSRPGESRHIQQYCPSEQVNSVAFLPSSYTLLASTNGKQIRLYDLRAPSLANSATASPREPGAASGPAASVWLTRGVFGLTPDPQNSDRFASWEPVQGGSTVRMWDIRKTGEVLSFDVGPGVVGLSWMAGGLGVGTREGGVGVWDIVSGTLLDGEEWTTIGGMRQIVKPRQLHSFAYAPSPTGGDVLFVLKDGTIGVASASRGDLAIGSKPLRMVDPDSSPVPADDRAILGEEEEEAERETRENRFQLAPERITQLLAGIEQDQSESSRGGSPKPGGGLLQVDGNRVDVSAMGDLGKLIAGDIGVVMRKRAEEGYGINNHVMNAAIAFKYPGAKDLSGVWEFVNHLTQVMSPAHSTHKWHNLTNSGVLSIWSSLGHPTTAAVHGSPTSLRSGSTFVSEVSAAREPIRQGSAAWASLKSQTQPHTPASTASPAPAGNSKAKPKPEAPPLPPLDPEWLSSISAINTARTEAGHIGAPGKHALPPGERAAMRRMILALCGENHDYGAFSEINRLIEEEQRSKAAAWAYFASEEDQAIRILLQSPNPKHRLTGATLAASLSRPQRKVTKDEWHDVVDGVDDPYIRAVLRKIGGDSWEAVLSEDMALLDKITIAVCNLNDKEVSAIRLIHGVPLSLPKILLDGDVVNIIEATQSAPS</sequence>
<dbReference type="SUPFAM" id="SSF50978">
    <property type="entry name" value="WD40 repeat-like"/>
    <property type="match status" value="1"/>
</dbReference>
<dbReference type="AlphaFoldDB" id="A0A427XRL5"/>
<dbReference type="Proteomes" id="UP000279259">
    <property type="component" value="Unassembled WGS sequence"/>
</dbReference>
<feature type="region of interest" description="Disordered" evidence="1">
    <location>
        <begin position="350"/>
        <end position="387"/>
    </location>
</feature>
<evidence type="ECO:0000259" key="2">
    <source>
        <dbReference type="Pfam" id="PF21719"/>
    </source>
</evidence>
<name>A0A427XRL5_9TREE</name>
<dbReference type="Pfam" id="PF21719">
    <property type="entry name" value="MIOS_a-sol"/>
    <property type="match status" value="1"/>
</dbReference>
<feature type="region of interest" description="Disordered" evidence="1">
    <location>
        <begin position="550"/>
        <end position="593"/>
    </location>
</feature>
<dbReference type="InterPro" id="IPR001680">
    <property type="entry name" value="WD40_rpt"/>
</dbReference>
<reference evidence="3 4" key="1">
    <citation type="submission" date="2018-11" db="EMBL/GenBank/DDBJ databases">
        <title>Genome sequence of Saitozyma podzolica DSM 27192.</title>
        <authorList>
            <person name="Aliyu H."/>
            <person name="Gorte O."/>
            <person name="Ochsenreither K."/>
        </authorList>
    </citation>
    <scope>NUCLEOTIDE SEQUENCE [LARGE SCALE GENOMIC DNA]</scope>
    <source>
        <strain evidence="3 4">DSM 27192</strain>
    </source>
</reference>
<gene>
    <name evidence="3" type="ORF">EHS25_006812</name>
</gene>
<proteinExistence type="predicted"/>
<dbReference type="GO" id="GO:0005737">
    <property type="term" value="C:cytoplasm"/>
    <property type="evidence" value="ECO:0007669"/>
    <property type="project" value="TreeGrafter"/>
</dbReference>
<organism evidence="3 4">
    <name type="scientific">Saitozyma podzolica</name>
    <dbReference type="NCBI Taxonomy" id="1890683"/>
    <lineage>
        <taxon>Eukaryota</taxon>
        <taxon>Fungi</taxon>
        <taxon>Dikarya</taxon>
        <taxon>Basidiomycota</taxon>
        <taxon>Agaricomycotina</taxon>
        <taxon>Tremellomycetes</taxon>
        <taxon>Tremellales</taxon>
        <taxon>Trimorphomycetaceae</taxon>
        <taxon>Saitozyma</taxon>
    </lineage>
</organism>
<evidence type="ECO:0000313" key="4">
    <source>
        <dbReference type="Proteomes" id="UP000279259"/>
    </source>
</evidence>
<dbReference type="PANTHER" id="PTHR16453">
    <property type="entry name" value="WD40 DOMAIN-CONTAINING PROTEIN MIO FAMILY MEMBER"/>
    <property type="match status" value="1"/>
</dbReference>
<dbReference type="InterPro" id="IPR049092">
    <property type="entry name" value="MIOS_a-sol"/>
</dbReference>
<dbReference type="Gene3D" id="2.130.10.10">
    <property type="entry name" value="YVTN repeat-like/Quinoprotein amine dehydrogenase"/>
    <property type="match status" value="1"/>
</dbReference>
<feature type="region of interest" description="Disordered" evidence="1">
    <location>
        <begin position="399"/>
        <end position="422"/>
    </location>
</feature>
<evidence type="ECO:0000313" key="3">
    <source>
        <dbReference type="EMBL" id="RSH81455.1"/>
    </source>
</evidence>
<dbReference type="InterPro" id="IPR036322">
    <property type="entry name" value="WD40_repeat_dom_sf"/>
</dbReference>
<evidence type="ECO:0000256" key="1">
    <source>
        <dbReference type="SAM" id="MobiDB-lite"/>
    </source>
</evidence>
<feature type="domain" description="MIOS-like alpha-solenoid" evidence="2">
    <location>
        <begin position="626"/>
        <end position="749"/>
    </location>
</feature>
<comment type="caution">
    <text evidence="3">The sequence shown here is derived from an EMBL/GenBank/DDBJ whole genome shotgun (WGS) entry which is preliminary data.</text>
</comment>
<protein>
    <recommendedName>
        <fullName evidence="2">MIOS-like alpha-solenoid domain-containing protein</fullName>
    </recommendedName>
</protein>
<keyword evidence="4" id="KW-1185">Reference proteome</keyword>
<dbReference type="STRING" id="1890683.A0A427XRL5"/>
<dbReference type="OrthoDB" id="341486at2759"/>
<dbReference type="SMART" id="SM00320">
    <property type="entry name" value="WD40"/>
    <property type="match status" value="2"/>
</dbReference>
<dbReference type="InterPro" id="IPR015943">
    <property type="entry name" value="WD40/YVTN_repeat-like_dom_sf"/>
</dbReference>
<dbReference type="EMBL" id="RSCD01000030">
    <property type="protein sequence ID" value="RSH81455.1"/>
    <property type="molecule type" value="Genomic_DNA"/>
</dbReference>